<evidence type="ECO:0000256" key="3">
    <source>
        <dbReference type="ARBA" id="ARBA00022537"/>
    </source>
</evidence>
<dbReference type="SMART" id="SM00184">
    <property type="entry name" value="RING"/>
    <property type="match status" value="1"/>
</dbReference>
<dbReference type="Proteomes" id="UP000288716">
    <property type="component" value="Unassembled WGS sequence"/>
</dbReference>
<dbReference type="PANTHER" id="PTHR14879:SF5">
    <property type="entry name" value="RING-TYPE DOMAIN-CONTAINING PROTEIN"/>
    <property type="match status" value="1"/>
</dbReference>
<evidence type="ECO:0000256" key="9">
    <source>
        <dbReference type="SAM" id="Coils"/>
    </source>
</evidence>
<dbReference type="OrthoDB" id="4034597at2759"/>
<keyword evidence="6" id="KW-0638">Presynaptic neurotoxin</keyword>
<evidence type="ECO:0000256" key="8">
    <source>
        <dbReference type="PROSITE-ProRule" id="PRU00175"/>
    </source>
</evidence>
<dbReference type="GO" id="GO:0044231">
    <property type="term" value="C:host cell presynaptic membrane"/>
    <property type="evidence" value="ECO:0007669"/>
    <property type="project" value="UniProtKB-KW"/>
</dbReference>
<proteinExistence type="predicted"/>
<keyword evidence="4 8" id="KW-0863">Zinc-finger</keyword>
<keyword evidence="5" id="KW-0862">Zinc</keyword>
<keyword evidence="7" id="KW-0472">Membrane</keyword>
<comment type="caution">
    <text evidence="11">The sequence shown here is derived from an EMBL/GenBank/DDBJ whole genome shotgun (WGS) entry which is preliminary data.</text>
</comment>
<dbReference type="GO" id="GO:0006887">
    <property type="term" value="P:exocytosis"/>
    <property type="evidence" value="ECO:0007669"/>
    <property type="project" value="UniProtKB-KW"/>
</dbReference>
<organism evidence="11 12">
    <name type="scientific">Leptotrombidium deliense</name>
    <dbReference type="NCBI Taxonomy" id="299467"/>
    <lineage>
        <taxon>Eukaryota</taxon>
        <taxon>Metazoa</taxon>
        <taxon>Ecdysozoa</taxon>
        <taxon>Arthropoda</taxon>
        <taxon>Chelicerata</taxon>
        <taxon>Arachnida</taxon>
        <taxon>Acari</taxon>
        <taxon>Acariformes</taxon>
        <taxon>Trombidiformes</taxon>
        <taxon>Prostigmata</taxon>
        <taxon>Anystina</taxon>
        <taxon>Parasitengona</taxon>
        <taxon>Trombiculoidea</taxon>
        <taxon>Trombiculidae</taxon>
        <taxon>Leptotrombidium</taxon>
    </lineage>
</organism>
<accession>A0A443RXF1</accession>
<dbReference type="CDD" id="cd16520">
    <property type="entry name" value="RING-HC_MIBs-like"/>
    <property type="match status" value="1"/>
</dbReference>
<gene>
    <name evidence="11" type="ORF">B4U80_00963</name>
</gene>
<dbReference type="EMBL" id="NCKV01022296">
    <property type="protein sequence ID" value="RWS19845.1"/>
    <property type="molecule type" value="Genomic_DNA"/>
</dbReference>
<dbReference type="InterPro" id="IPR036770">
    <property type="entry name" value="Ankyrin_rpt-contain_sf"/>
</dbReference>
<dbReference type="PANTHER" id="PTHR14879">
    <property type="entry name" value="CASPASE REGULATOR, RING FINGER DOMAIN-CONTAINING"/>
    <property type="match status" value="1"/>
</dbReference>
<keyword evidence="6" id="KW-0528">Neurotoxin</keyword>
<dbReference type="GO" id="GO:0008270">
    <property type="term" value="F:zinc ion binding"/>
    <property type="evidence" value="ECO:0007669"/>
    <property type="project" value="UniProtKB-KW"/>
</dbReference>
<evidence type="ECO:0000256" key="7">
    <source>
        <dbReference type="ARBA" id="ARBA00023298"/>
    </source>
</evidence>
<evidence type="ECO:0000256" key="1">
    <source>
        <dbReference type="ARBA" id="ARBA00004175"/>
    </source>
</evidence>
<evidence type="ECO:0000259" key="10">
    <source>
        <dbReference type="PROSITE" id="PS50089"/>
    </source>
</evidence>
<dbReference type="Gene3D" id="1.25.40.20">
    <property type="entry name" value="Ankyrin repeat-containing domain"/>
    <property type="match status" value="1"/>
</dbReference>
<keyword evidence="12" id="KW-1185">Reference proteome</keyword>
<feature type="coiled-coil region" evidence="9">
    <location>
        <begin position="107"/>
        <end position="134"/>
    </location>
</feature>
<keyword evidence="6" id="KW-0800">Toxin</keyword>
<dbReference type="PROSITE" id="PS50089">
    <property type="entry name" value="ZF_RING_2"/>
    <property type="match status" value="1"/>
</dbReference>
<keyword evidence="7" id="KW-1053">Target membrane</keyword>
<feature type="domain" description="RING-type" evidence="10">
    <location>
        <begin position="137"/>
        <end position="171"/>
    </location>
</feature>
<dbReference type="Pfam" id="PF13920">
    <property type="entry name" value="zf-C3HC4_3"/>
    <property type="match status" value="1"/>
</dbReference>
<evidence type="ECO:0000256" key="4">
    <source>
        <dbReference type="ARBA" id="ARBA00022771"/>
    </source>
</evidence>
<dbReference type="InterPro" id="IPR001841">
    <property type="entry name" value="Znf_RING"/>
</dbReference>
<dbReference type="SUPFAM" id="SSF57850">
    <property type="entry name" value="RING/U-box"/>
    <property type="match status" value="1"/>
</dbReference>
<evidence type="ECO:0000256" key="6">
    <source>
        <dbReference type="ARBA" id="ARBA00023028"/>
    </source>
</evidence>
<keyword evidence="2" id="KW-0268">Exocytosis</keyword>
<dbReference type="InterPro" id="IPR013083">
    <property type="entry name" value="Znf_RING/FYVE/PHD"/>
</dbReference>
<name>A0A443RXF1_9ACAR</name>
<reference evidence="11 12" key="1">
    <citation type="journal article" date="2018" name="Gigascience">
        <title>Genomes of trombidid mites reveal novel predicted allergens and laterally-transferred genes associated with secondary metabolism.</title>
        <authorList>
            <person name="Dong X."/>
            <person name="Chaisiri K."/>
            <person name="Xia D."/>
            <person name="Armstrong S.D."/>
            <person name="Fang Y."/>
            <person name="Donnelly M.J."/>
            <person name="Kadowaki T."/>
            <person name="McGarry J.W."/>
            <person name="Darby A.C."/>
            <person name="Makepeace B.L."/>
        </authorList>
    </citation>
    <scope>NUCLEOTIDE SEQUENCE [LARGE SCALE GENOMIC DNA]</scope>
    <source>
        <strain evidence="11">UoL-UT</strain>
    </source>
</reference>
<dbReference type="VEuPathDB" id="VectorBase:LDEU012195"/>
<keyword evidence="3" id="KW-1052">Target cell membrane</keyword>
<dbReference type="SUPFAM" id="SSF48403">
    <property type="entry name" value="Ankyrin repeat"/>
    <property type="match status" value="1"/>
</dbReference>
<dbReference type="STRING" id="299467.A0A443RXF1"/>
<sequence length="181" mass="20775">MSKGADCNAVDKFGCTPLHNTFRRPMYKLSDREDQTKSKELFDKPLLVEGEKINFIPLRLAVALYLIEYGNADISIRNKFGKTPLDVIITKRKGLADYYKRIVLSVVSEKRKQSIALQEKIKSLNDEKEKLLSEMICQICMDSKRSVVFNPCGHGTCSECVKNLERCHICRKDFDGFLIIY</sequence>
<keyword evidence="9" id="KW-0175">Coiled coil</keyword>
<comment type="subcellular location">
    <subcellularLocation>
        <location evidence="1">Target cell membrane</location>
    </subcellularLocation>
</comment>
<evidence type="ECO:0000313" key="12">
    <source>
        <dbReference type="Proteomes" id="UP000288716"/>
    </source>
</evidence>
<dbReference type="Gene3D" id="3.30.40.10">
    <property type="entry name" value="Zinc/RING finger domain, C3HC4 (zinc finger)"/>
    <property type="match status" value="1"/>
</dbReference>
<dbReference type="AlphaFoldDB" id="A0A443RXF1"/>
<evidence type="ECO:0000256" key="2">
    <source>
        <dbReference type="ARBA" id="ARBA00022483"/>
    </source>
</evidence>
<protein>
    <submittedName>
        <fullName evidence="11">E3 ubiquitin-protein ligase MIB1-like isoform X3</fullName>
    </submittedName>
</protein>
<evidence type="ECO:0000256" key="5">
    <source>
        <dbReference type="ARBA" id="ARBA00022833"/>
    </source>
</evidence>
<dbReference type="GO" id="GO:0044218">
    <property type="term" value="C:other organism cell membrane"/>
    <property type="evidence" value="ECO:0007669"/>
    <property type="project" value="UniProtKB-KW"/>
</dbReference>
<dbReference type="InterPro" id="IPR051728">
    <property type="entry name" value="RING-FYVE_E3_ubiquitin-ligase"/>
</dbReference>
<keyword evidence="4 8" id="KW-0479">Metal-binding</keyword>
<evidence type="ECO:0000313" key="11">
    <source>
        <dbReference type="EMBL" id="RWS19845.1"/>
    </source>
</evidence>